<dbReference type="Pfam" id="PF08281">
    <property type="entry name" value="Sigma70_r4_2"/>
    <property type="match status" value="1"/>
</dbReference>
<accession>A0ABT4KJT3</accession>
<dbReference type="PANTHER" id="PTHR43133:SF25">
    <property type="entry name" value="RNA POLYMERASE SIGMA FACTOR RFAY-RELATED"/>
    <property type="match status" value="1"/>
</dbReference>
<dbReference type="PANTHER" id="PTHR43133">
    <property type="entry name" value="RNA POLYMERASE ECF-TYPE SIGMA FACTO"/>
    <property type="match status" value="1"/>
</dbReference>
<dbReference type="SUPFAM" id="SSF88659">
    <property type="entry name" value="Sigma3 and sigma4 domains of RNA polymerase sigma factors"/>
    <property type="match status" value="1"/>
</dbReference>
<evidence type="ECO:0000259" key="7">
    <source>
        <dbReference type="Pfam" id="PF22029"/>
    </source>
</evidence>
<dbReference type="Gene3D" id="1.10.1740.10">
    <property type="match status" value="1"/>
</dbReference>
<evidence type="ECO:0000259" key="6">
    <source>
        <dbReference type="Pfam" id="PF08281"/>
    </source>
</evidence>
<dbReference type="InterPro" id="IPR013325">
    <property type="entry name" value="RNA_pol_sigma_r2"/>
</dbReference>
<dbReference type="InterPro" id="IPR013324">
    <property type="entry name" value="RNA_pol_sigma_r3/r4-like"/>
</dbReference>
<name>A0ABT4KJT3_9HYPH</name>
<evidence type="ECO:0000256" key="1">
    <source>
        <dbReference type="ARBA" id="ARBA00010641"/>
    </source>
</evidence>
<dbReference type="NCBIfam" id="TIGR02937">
    <property type="entry name" value="sigma70-ECF"/>
    <property type="match status" value="1"/>
</dbReference>
<protein>
    <submittedName>
        <fullName evidence="8">RNA polymerase sigma factor</fullName>
    </submittedName>
</protein>
<dbReference type="Pfam" id="PF22029">
    <property type="entry name" value="PhyR_sigma2"/>
    <property type="match status" value="1"/>
</dbReference>
<proteinExistence type="inferred from homology"/>
<evidence type="ECO:0000256" key="5">
    <source>
        <dbReference type="SAM" id="MobiDB-lite"/>
    </source>
</evidence>
<organism evidence="8 9">
    <name type="scientific">Sinorhizobium psoraleae</name>
    <dbReference type="NCBI Taxonomy" id="520838"/>
    <lineage>
        <taxon>Bacteria</taxon>
        <taxon>Pseudomonadati</taxon>
        <taxon>Pseudomonadota</taxon>
        <taxon>Alphaproteobacteria</taxon>
        <taxon>Hyphomicrobiales</taxon>
        <taxon>Rhizobiaceae</taxon>
        <taxon>Sinorhizobium/Ensifer group</taxon>
        <taxon>Sinorhizobium</taxon>
    </lineage>
</organism>
<dbReference type="InterPro" id="IPR013249">
    <property type="entry name" value="RNA_pol_sigma70_r4_t2"/>
</dbReference>
<dbReference type="CDD" id="cd06171">
    <property type="entry name" value="Sigma70_r4"/>
    <property type="match status" value="1"/>
</dbReference>
<evidence type="ECO:0000313" key="8">
    <source>
        <dbReference type="EMBL" id="MCZ4092231.1"/>
    </source>
</evidence>
<feature type="domain" description="PhyR sigma2" evidence="7">
    <location>
        <begin position="27"/>
        <end position="78"/>
    </location>
</feature>
<feature type="domain" description="RNA polymerase sigma factor 70 region 4 type 2" evidence="6">
    <location>
        <begin position="116"/>
        <end position="168"/>
    </location>
</feature>
<reference evidence="8" key="1">
    <citation type="submission" date="2022-10" db="EMBL/GenBank/DDBJ databases">
        <title>Whole genome sequencing of three plant growth promoting bacteria isolated from Vachellia tortilis subsp. raddiana in Morocco.</title>
        <authorList>
            <person name="Hnini M."/>
            <person name="Zouagui R."/>
            <person name="Zouagui H."/>
            <person name="Chemao Elfihri M.-W."/>
            <person name="Ibrahimi A."/>
            <person name="Sbabou L."/>
            <person name="Aurag J."/>
        </authorList>
    </citation>
    <scope>NUCLEOTIDE SEQUENCE</scope>
    <source>
        <strain evidence="8">LMR678</strain>
    </source>
</reference>
<keyword evidence="2" id="KW-0805">Transcription regulation</keyword>
<gene>
    <name evidence="8" type="ORF">O3W52_19810</name>
</gene>
<dbReference type="InterPro" id="IPR014284">
    <property type="entry name" value="RNA_pol_sigma-70_dom"/>
</dbReference>
<dbReference type="InterPro" id="IPR039425">
    <property type="entry name" value="RNA_pol_sigma-70-like"/>
</dbReference>
<comment type="caution">
    <text evidence="8">The sequence shown here is derived from an EMBL/GenBank/DDBJ whole genome shotgun (WGS) entry which is preliminary data.</text>
</comment>
<sequence length="184" mass="21095">MSHGRDGQEGSMGTEPSVPDPFEENILALMPALRRYSRSLTRSDPDGEDLLQDCVEKVLARRAQWRGVNLRAWAFTIMTNLYRNRHRHWVQHPEVELDDELGLASEADNADPLEKLRLERALDRLSAENRSVLMLVVIEGYRYQDVADMMAIPIGTVMSRLSRARRQLAEAMKDDNVVALRRPK</sequence>
<evidence type="ECO:0000256" key="4">
    <source>
        <dbReference type="ARBA" id="ARBA00023163"/>
    </source>
</evidence>
<evidence type="ECO:0000256" key="3">
    <source>
        <dbReference type="ARBA" id="ARBA00023082"/>
    </source>
</evidence>
<dbReference type="Proteomes" id="UP001079430">
    <property type="component" value="Unassembled WGS sequence"/>
</dbReference>
<comment type="similarity">
    <text evidence="1">Belongs to the sigma-70 factor family. ECF subfamily.</text>
</comment>
<evidence type="ECO:0000256" key="2">
    <source>
        <dbReference type="ARBA" id="ARBA00023015"/>
    </source>
</evidence>
<dbReference type="Gene3D" id="1.10.10.10">
    <property type="entry name" value="Winged helix-like DNA-binding domain superfamily/Winged helix DNA-binding domain"/>
    <property type="match status" value="1"/>
</dbReference>
<dbReference type="RefSeq" id="WP_269282383.1">
    <property type="nucleotide sequence ID" value="NZ_JAPVOI010000004.1"/>
</dbReference>
<dbReference type="EMBL" id="JAPVOI010000004">
    <property type="protein sequence ID" value="MCZ4092231.1"/>
    <property type="molecule type" value="Genomic_DNA"/>
</dbReference>
<keyword evidence="3" id="KW-0731">Sigma factor</keyword>
<feature type="region of interest" description="Disordered" evidence="5">
    <location>
        <begin position="1"/>
        <end position="21"/>
    </location>
</feature>
<dbReference type="InterPro" id="IPR036388">
    <property type="entry name" value="WH-like_DNA-bd_sf"/>
</dbReference>
<keyword evidence="9" id="KW-1185">Reference proteome</keyword>
<evidence type="ECO:0000313" key="9">
    <source>
        <dbReference type="Proteomes" id="UP001079430"/>
    </source>
</evidence>
<keyword evidence="4" id="KW-0804">Transcription</keyword>
<dbReference type="SUPFAM" id="SSF88946">
    <property type="entry name" value="Sigma2 domain of RNA polymerase sigma factors"/>
    <property type="match status" value="1"/>
</dbReference>
<dbReference type="InterPro" id="IPR053866">
    <property type="entry name" value="PhyR_sigma2"/>
</dbReference>